<reference evidence="2" key="1">
    <citation type="submission" date="2022-03" db="EMBL/GenBank/DDBJ databases">
        <authorList>
            <person name="Sayadi A."/>
        </authorList>
    </citation>
    <scope>NUCLEOTIDE SEQUENCE</scope>
</reference>
<dbReference type="OrthoDB" id="6777749at2759"/>
<dbReference type="Proteomes" id="UP001152888">
    <property type="component" value="Unassembled WGS sequence"/>
</dbReference>
<comment type="caution">
    <text evidence="2">The sequence shown here is derived from an EMBL/GenBank/DDBJ whole genome shotgun (WGS) entry which is preliminary data.</text>
</comment>
<organism evidence="2 3">
    <name type="scientific">Acanthoscelides obtectus</name>
    <name type="common">Bean weevil</name>
    <name type="synonym">Bruchus obtectus</name>
    <dbReference type="NCBI Taxonomy" id="200917"/>
    <lineage>
        <taxon>Eukaryota</taxon>
        <taxon>Metazoa</taxon>
        <taxon>Ecdysozoa</taxon>
        <taxon>Arthropoda</taxon>
        <taxon>Hexapoda</taxon>
        <taxon>Insecta</taxon>
        <taxon>Pterygota</taxon>
        <taxon>Neoptera</taxon>
        <taxon>Endopterygota</taxon>
        <taxon>Coleoptera</taxon>
        <taxon>Polyphaga</taxon>
        <taxon>Cucujiformia</taxon>
        <taxon>Chrysomeloidea</taxon>
        <taxon>Chrysomelidae</taxon>
        <taxon>Bruchinae</taxon>
        <taxon>Bruchini</taxon>
        <taxon>Acanthoscelides</taxon>
    </lineage>
</organism>
<sequence>MIIGDGDSSVYARIVERVPYGRHVEKIECANYMTRCVNDKLHKLVANTSFPLEMRKKLTDKQNGVSRIERIVKGVRTAIIRNVKNANALRLEISNIPNHVFGRHTNCGTFCDKKK</sequence>
<keyword evidence="3" id="KW-1185">Reference proteome</keyword>
<gene>
    <name evidence="2" type="ORF">ACAOBT_LOCUS1919</name>
</gene>
<dbReference type="InterPro" id="IPR049012">
    <property type="entry name" value="Mutator_transp_dom"/>
</dbReference>
<evidence type="ECO:0000313" key="2">
    <source>
        <dbReference type="EMBL" id="CAH1957158.1"/>
    </source>
</evidence>
<accession>A0A9P0JP45</accession>
<dbReference type="EMBL" id="CAKOFQ010006669">
    <property type="protein sequence ID" value="CAH1957158.1"/>
    <property type="molecule type" value="Genomic_DNA"/>
</dbReference>
<feature type="domain" description="Mutator-like transposase" evidence="1">
    <location>
        <begin position="2"/>
        <end position="108"/>
    </location>
</feature>
<dbReference type="Pfam" id="PF20700">
    <property type="entry name" value="Mutator"/>
    <property type="match status" value="1"/>
</dbReference>
<protein>
    <recommendedName>
        <fullName evidence="1">Mutator-like transposase domain-containing protein</fullName>
    </recommendedName>
</protein>
<dbReference type="AlphaFoldDB" id="A0A9P0JP45"/>
<proteinExistence type="predicted"/>
<name>A0A9P0JP45_ACAOB</name>
<evidence type="ECO:0000259" key="1">
    <source>
        <dbReference type="Pfam" id="PF20700"/>
    </source>
</evidence>
<evidence type="ECO:0000313" key="3">
    <source>
        <dbReference type="Proteomes" id="UP001152888"/>
    </source>
</evidence>